<evidence type="ECO:0000313" key="2">
    <source>
        <dbReference type="Proteomes" id="UP000054485"/>
    </source>
</evidence>
<name>A0A0D0AF65_9AGAM</name>
<evidence type="ECO:0000313" key="1">
    <source>
        <dbReference type="EMBL" id="KIK40346.1"/>
    </source>
</evidence>
<gene>
    <name evidence="1" type="ORF">CY34DRAFT_272242</name>
</gene>
<accession>A0A0D0AF65</accession>
<dbReference type="AlphaFoldDB" id="A0A0D0AF65"/>
<protein>
    <submittedName>
        <fullName evidence="1">Uncharacterized protein</fullName>
    </submittedName>
</protein>
<dbReference type="HOGENOM" id="CLU_2499364_0_0_1"/>
<dbReference type="EMBL" id="KN835305">
    <property type="protein sequence ID" value="KIK40346.1"/>
    <property type="molecule type" value="Genomic_DNA"/>
</dbReference>
<dbReference type="Proteomes" id="UP000054485">
    <property type="component" value="Unassembled WGS sequence"/>
</dbReference>
<reference evidence="1 2" key="1">
    <citation type="submission" date="2014-04" db="EMBL/GenBank/DDBJ databases">
        <authorList>
            <consortium name="DOE Joint Genome Institute"/>
            <person name="Kuo A."/>
            <person name="Ruytinx J."/>
            <person name="Rineau F."/>
            <person name="Colpaert J."/>
            <person name="Kohler A."/>
            <person name="Nagy L.G."/>
            <person name="Floudas D."/>
            <person name="Copeland A."/>
            <person name="Barry K.W."/>
            <person name="Cichocki N."/>
            <person name="Veneault-Fourrey C."/>
            <person name="LaButti K."/>
            <person name="Lindquist E.A."/>
            <person name="Lipzen A."/>
            <person name="Lundell T."/>
            <person name="Morin E."/>
            <person name="Murat C."/>
            <person name="Sun H."/>
            <person name="Tunlid A."/>
            <person name="Henrissat B."/>
            <person name="Grigoriev I.V."/>
            <person name="Hibbett D.S."/>
            <person name="Martin F."/>
            <person name="Nordberg H.P."/>
            <person name="Cantor M.N."/>
            <person name="Hua S.X."/>
        </authorList>
    </citation>
    <scope>NUCLEOTIDE SEQUENCE [LARGE SCALE GENOMIC DNA]</scope>
    <source>
        <strain evidence="1 2">UH-Slu-Lm8-n1</strain>
    </source>
</reference>
<dbReference type="InParanoid" id="A0A0D0AF65"/>
<organism evidence="1 2">
    <name type="scientific">Suillus luteus UH-Slu-Lm8-n1</name>
    <dbReference type="NCBI Taxonomy" id="930992"/>
    <lineage>
        <taxon>Eukaryota</taxon>
        <taxon>Fungi</taxon>
        <taxon>Dikarya</taxon>
        <taxon>Basidiomycota</taxon>
        <taxon>Agaricomycotina</taxon>
        <taxon>Agaricomycetes</taxon>
        <taxon>Agaricomycetidae</taxon>
        <taxon>Boletales</taxon>
        <taxon>Suillineae</taxon>
        <taxon>Suillaceae</taxon>
        <taxon>Suillus</taxon>
    </lineage>
</organism>
<keyword evidence="2" id="KW-1185">Reference proteome</keyword>
<sequence length="86" mass="10096">MDILLLERGLRGSKREIGHLVDRRELVSRVEPHRTRLREESYTVRSTELSEYGSHEIDILMAYCLLTDMVKESSRYHLVGWAGLCY</sequence>
<proteinExistence type="predicted"/>
<reference evidence="2" key="2">
    <citation type="submission" date="2015-01" db="EMBL/GenBank/DDBJ databases">
        <title>Evolutionary Origins and Diversification of the Mycorrhizal Mutualists.</title>
        <authorList>
            <consortium name="DOE Joint Genome Institute"/>
            <consortium name="Mycorrhizal Genomics Consortium"/>
            <person name="Kohler A."/>
            <person name="Kuo A."/>
            <person name="Nagy L.G."/>
            <person name="Floudas D."/>
            <person name="Copeland A."/>
            <person name="Barry K.W."/>
            <person name="Cichocki N."/>
            <person name="Veneault-Fourrey C."/>
            <person name="LaButti K."/>
            <person name="Lindquist E.A."/>
            <person name="Lipzen A."/>
            <person name="Lundell T."/>
            <person name="Morin E."/>
            <person name="Murat C."/>
            <person name="Riley R."/>
            <person name="Ohm R."/>
            <person name="Sun H."/>
            <person name="Tunlid A."/>
            <person name="Henrissat B."/>
            <person name="Grigoriev I.V."/>
            <person name="Hibbett D.S."/>
            <person name="Martin F."/>
        </authorList>
    </citation>
    <scope>NUCLEOTIDE SEQUENCE [LARGE SCALE GENOMIC DNA]</scope>
    <source>
        <strain evidence="2">UH-Slu-Lm8-n1</strain>
    </source>
</reference>